<keyword evidence="2" id="KW-1133">Transmembrane helix</keyword>
<proteinExistence type="predicted"/>
<feature type="transmembrane region" description="Helical" evidence="2">
    <location>
        <begin position="127"/>
        <end position="150"/>
    </location>
</feature>
<evidence type="ECO:0000256" key="2">
    <source>
        <dbReference type="SAM" id="Phobius"/>
    </source>
</evidence>
<dbReference type="Pfam" id="PF24649">
    <property type="entry name" value="DUF7642"/>
    <property type="match status" value="1"/>
</dbReference>
<dbReference type="InterPro" id="IPR056059">
    <property type="entry name" value="DUF7642"/>
</dbReference>
<protein>
    <recommendedName>
        <fullName evidence="3">DUF7642 domain-containing protein</fullName>
    </recommendedName>
</protein>
<keyword evidence="2" id="KW-0812">Transmembrane</keyword>
<evidence type="ECO:0000313" key="5">
    <source>
        <dbReference type="Proteomes" id="UP000823388"/>
    </source>
</evidence>
<organism evidence="4 5">
    <name type="scientific">Panicum virgatum</name>
    <name type="common">Blackwell switchgrass</name>
    <dbReference type="NCBI Taxonomy" id="38727"/>
    <lineage>
        <taxon>Eukaryota</taxon>
        <taxon>Viridiplantae</taxon>
        <taxon>Streptophyta</taxon>
        <taxon>Embryophyta</taxon>
        <taxon>Tracheophyta</taxon>
        <taxon>Spermatophyta</taxon>
        <taxon>Magnoliopsida</taxon>
        <taxon>Liliopsida</taxon>
        <taxon>Poales</taxon>
        <taxon>Poaceae</taxon>
        <taxon>PACMAD clade</taxon>
        <taxon>Panicoideae</taxon>
        <taxon>Panicodae</taxon>
        <taxon>Paniceae</taxon>
        <taxon>Panicinae</taxon>
        <taxon>Panicum</taxon>
        <taxon>Panicum sect. Hiantes</taxon>
    </lineage>
</organism>
<sequence>MLRKRTPKSAPVCHLNFSSRLSLSRTTLRLAKSPVGYRQSPPRTTGGRRPKSPPATSRPRARSSDPVAVPSPMELPDERVQVDALERHLLAGLSSNDYNRIIEDEVLHDASFAEMEDNFVKYQIAQWILLSVLLVLAWGVGVLMLLYLPIRIYVCRRDFRSRKLYLTPHAVVYKVNKPVAFPCFGVFRKEKYVILPSISDVVVEQGYLQSFFGVYSIRIENVGVRKPPSDDVKITGVAHPHDFRKAVLVHLLNTRNLNFSRRAPSDGQQSTSLNPIASAWEPPLGDLILEKLDEVEISVKKMQAVVQGIETSKTKSTSS</sequence>
<gene>
    <name evidence="4" type="ORF">PVAP13_3KG501000</name>
</gene>
<reference evidence="4" key="1">
    <citation type="submission" date="2020-05" db="EMBL/GenBank/DDBJ databases">
        <title>WGS assembly of Panicum virgatum.</title>
        <authorList>
            <person name="Lovell J.T."/>
            <person name="Jenkins J."/>
            <person name="Shu S."/>
            <person name="Juenger T.E."/>
            <person name="Schmutz J."/>
        </authorList>
    </citation>
    <scope>NUCLEOTIDE SEQUENCE</scope>
    <source>
        <strain evidence="4">AP13</strain>
    </source>
</reference>
<evidence type="ECO:0000256" key="1">
    <source>
        <dbReference type="SAM" id="MobiDB-lite"/>
    </source>
</evidence>
<dbReference type="AlphaFoldDB" id="A0A8T0V733"/>
<feature type="region of interest" description="Disordered" evidence="1">
    <location>
        <begin position="30"/>
        <end position="73"/>
    </location>
</feature>
<dbReference type="PANTHER" id="PTHR35410:SF1">
    <property type="entry name" value="EXPRESSED PROTEIN"/>
    <property type="match status" value="1"/>
</dbReference>
<dbReference type="PANTHER" id="PTHR35410">
    <property type="entry name" value="EXPRESSED PROTEIN"/>
    <property type="match status" value="1"/>
</dbReference>
<evidence type="ECO:0000313" key="4">
    <source>
        <dbReference type="EMBL" id="KAG2630177.1"/>
    </source>
</evidence>
<evidence type="ECO:0000259" key="3">
    <source>
        <dbReference type="Pfam" id="PF24649"/>
    </source>
</evidence>
<keyword evidence="2" id="KW-0472">Membrane</keyword>
<accession>A0A8T0V733</accession>
<feature type="domain" description="DUF7642" evidence="3">
    <location>
        <begin position="157"/>
        <end position="255"/>
    </location>
</feature>
<dbReference type="EMBL" id="CM029041">
    <property type="protein sequence ID" value="KAG2630177.1"/>
    <property type="molecule type" value="Genomic_DNA"/>
</dbReference>
<keyword evidence="5" id="KW-1185">Reference proteome</keyword>
<comment type="caution">
    <text evidence="4">The sequence shown here is derived from an EMBL/GenBank/DDBJ whole genome shotgun (WGS) entry which is preliminary data.</text>
</comment>
<name>A0A8T0V733_PANVG</name>
<dbReference type="Proteomes" id="UP000823388">
    <property type="component" value="Chromosome 3K"/>
</dbReference>